<evidence type="ECO:0000313" key="2">
    <source>
        <dbReference type="EMBL" id="EAU55906.1"/>
    </source>
</evidence>
<reference evidence="2 3" key="1">
    <citation type="submission" date="2006-09" db="EMBL/GenBank/DDBJ databases">
        <authorList>
            <person name="Emerson D."/>
            <person name="Ferriera S."/>
            <person name="Johnson J."/>
            <person name="Kravitz S."/>
            <person name="Halpern A."/>
            <person name="Remington K."/>
            <person name="Beeson K."/>
            <person name="Tran B."/>
            <person name="Rogers Y.-H."/>
            <person name="Friedman R."/>
            <person name="Venter J.C."/>
        </authorList>
    </citation>
    <scope>NUCLEOTIDE SEQUENCE [LARGE SCALE GENOMIC DNA]</scope>
    <source>
        <strain evidence="2 3">PV-1</strain>
    </source>
</reference>
<dbReference type="Proteomes" id="UP000005297">
    <property type="component" value="Unassembled WGS sequence"/>
</dbReference>
<dbReference type="RefSeq" id="WP_009851052.1">
    <property type="nucleotide sequence ID" value="NZ_DS022295.1"/>
</dbReference>
<organism evidence="2 3">
    <name type="scientific">Mariprofundus ferrooxydans PV-1</name>
    <dbReference type="NCBI Taxonomy" id="314345"/>
    <lineage>
        <taxon>Bacteria</taxon>
        <taxon>Pseudomonadati</taxon>
        <taxon>Pseudomonadota</taxon>
        <taxon>Candidatius Mariprofundia</taxon>
        <taxon>Mariprofundales</taxon>
        <taxon>Mariprofundaceae</taxon>
        <taxon>Mariprofundus</taxon>
    </lineage>
</organism>
<dbReference type="Gene3D" id="3.30.420.40">
    <property type="match status" value="2"/>
</dbReference>
<comment type="similarity">
    <text evidence="1">Belongs to the ROK (NagC/XylR) family.</text>
</comment>
<evidence type="ECO:0000313" key="3">
    <source>
        <dbReference type="Proteomes" id="UP000005297"/>
    </source>
</evidence>
<dbReference type="PANTHER" id="PTHR18964">
    <property type="entry name" value="ROK (REPRESSOR, ORF, KINASE) FAMILY"/>
    <property type="match status" value="1"/>
</dbReference>
<dbReference type="eggNOG" id="COG1940">
    <property type="taxonomic scope" value="Bacteria"/>
</dbReference>
<dbReference type="SUPFAM" id="SSF53067">
    <property type="entry name" value="Actin-like ATPase domain"/>
    <property type="match status" value="1"/>
</dbReference>
<keyword evidence="3" id="KW-1185">Reference proteome</keyword>
<dbReference type="EMBL" id="AATS01000001">
    <property type="protein sequence ID" value="EAU55906.1"/>
    <property type="molecule type" value="Genomic_DNA"/>
</dbReference>
<dbReference type="AlphaFoldDB" id="Q0F3N5"/>
<dbReference type="OrthoDB" id="9810372at2"/>
<dbReference type="InParanoid" id="Q0F3N5"/>
<dbReference type="STRING" id="314344.AL013_03885"/>
<dbReference type="InterPro" id="IPR043129">
    <property type="entry name" value="ATPase_NBD"/>
</dbReference>
<protein>
    <submittedName>
        <fullName evidence="2">Transcriptional regulator</fullName>
    </submittedName>
</protein>
<gene>
    <name evidence="2" type="ORF">SPV1_03778</name>
</gene>
<sequence>MSLILAADIGGTNIRAAVVDSYGTLLHEHNVTARLSDPELSADAIITIIAGLLRPMLKHHITAVGLGFPGFFRGDSGMLAASPNLPNISELALADRLHEALDLPVAVQNDALCAALGEHQFGAGRGSQNLLHMTLGTGIGGGLILNKRAWSGEFGMAMEIGHLRVAEERLCGCGLHGCLEAYASATAVSDRYKEESGEQHSAETIYQLAVAGDQQAKTIIEQAGHYLGAAIAEAIKLLDIHNVTISGGLTGAWPLLHPALVKTLDERLIPPLRSTVNVYRTTLGDHAGLLGASVIARNALAARDAE</sequence>
<proteinExistence type="inferred from homology"/>
<dbReference type="InterPro" id="IPR000600">
    <property type="entry name" value="ROK"/>
</dbReference>
<accession>Q0F3N5</accession>
<name>Q0F3N5_9PROT</name>
<dbReference type="HOGENOM" id="CLU_036604_0_1_0"/>
<evidence type="ECO:0000256" key="1">
    <source>
        <dbReference type="ARBA" id="ARBA00006479"/>
    </source>
</evidence>
<dbReference type="Pfam" id="PF00480">
    <property type="entry name" value="ROK"/>
    <property type="match status" value="1"/>
</dbReference>
<dbReference type="PANTHER" id="PTHR18964:SF149">
    <property type="entry name" value="BIFUNCTIONAL UDP-N-ACETYLGLUCOSAMINE 2-EPIMERASE_N-ACETYLMANNOSAMINE KINASE"/>
    <property type="match status" value="1"/>
</dbReference>
<comment type="caution">
    <text evidence="2">The sequence shown here is derived from an EMBL/GenBank/DDBJ whole genome shotgun (WGS) entry which is preliminary data.</text>
</comment>